<evidence type="ECO:0000313" key="18">
    <source>
        <dbReference type="EMBL" id="KKW90546.1"/>
    </source>
</evidence>
<keyword evidence="13" id="KW-0998">Cell outer membrane</keyword>
<accession>A0A0M3ANN4</accession>
<evidence type="ECO:0000256" key="13">
    <source>
        <dbReference type="ARBA" id="ARBA00023237"/>
    </source>
</evidence>
<evidence type="ECO:0000256" key="8">
    <source>
        <dbReference type="ARBA" id="ARBA00023047"/>
    </source>
</evidence>
<keyword evidence="12" id="KW-0564">Palmitate</keyword>
<feature type="domain" description="SLBB" evidence="17">
    <location>
        <begin position="136"/>
        <end position="211"/>
    </location>
</feature>
<dbReference type="GO" id="GO:0046930">
    <property type="term" value="C:pore complex"/>
    <property type="evidence" value="ECO:0007669"/>
    <property type="project" value="UniProtKB-KW"/>
</dbReference>
<dbReference type="PANTHER" id="PTHR33619">
    <property type="entry name" value="POLYSACCHARIDE EXPORT PROTEIN GFCE-RELATED"/>
    <property type="match status" value="1"/>
</dbReference>
<dbReference type="GO" id="GO:0015159">
    <property type="term" value="F:polysaccharide transmembrane transporter activity"/>
    <property type="evidence" value="ECO:0007669"/>
    <property type="project" value="InterPro"/>
</dbReference>
<keyword evidence="8" id="KW-0625">Polysaccharide transport</keyword>
<dbReference type="Proteomes" id="UP000033874">
    <property type="component" value="Unassembled WGS sequence"/>
</dbReference>
<sequence length="245" mass="26541">MNKKFLCLYSLTGPILLALGGCAETVQLGGDPKLEVIDANALPAPGRADLTGGTQPYFVGPYDKLVVDVFGIEELSEREIQVDASGRISFPLAGVVNVSGMTPGEIEQALAERLRAAYVRDPQVTVNLKETVSRVVTIEGQVKKPGLYPVVGRMTLMRAIARAEGTDEYSKLDDVVIFRTVGGQRYAALYDLDAIRHGAYSDPDIYANDVIMVGDSRSRRLFKDILAGMPALVTPLVIGIDRLTR</sequence>
<keyword evidence="7 15" id="KW-0732">Signal</keyword>
<keyword evidence="3" id="KW-0813">Transport</keyword>
<evidence type="ECO:0000256" key="12">
    <source>
        <dbReference type="ARBA" id="ARBA00023139"/>
    </source>
</evidence>
<evidence type="ECO:0000259" key="16">
    <source>
        <dbReference type="Pfam" id="PF02563"/>
    </source>
</evidence>
<keyword evidence="10" id="KW-0626">Porin</keyword>
<dbReference type="GO" id="GO:0006811">
    <property type="term" value="P:monoatomic ion transport"/>
    <property type="evidence" value="ECO:0007669"/>
    <property type="project" value="UniProtKB-KW"/>
</dbReference>
<evidence type="ECO:0000256" key="14">
    <source>
        <dbReference type="ARBA" id="ARBA00023288"/>
    </source>
</evidence>
<feature type="signal peptide" evidence="15">
    <location>
        <begin position="1"/>
        <end position="23"/>
    </location>
</feature>
<evidence type="ECO:0000256" key="9">
    <source>
        <dbReference type="ARBA" id="ARBA00023065"/>
    </source>
</evidence>
<evidence type="ECO:0000256" key="1">
    <source>
        <dbReference type="ARBA" id="ARBA00004571"/>
    </source>
</evidence>
<evidence type="ECO:0000256" key="7">
    <source>
        <dbReference type="ARBA" id="ARBA00022729"/>
    </source>
</evidence>
<dbReference type="PATRIC" id="fig|56193.3.peg.3834"/>
<comment type="caution">
    <text evidence="18">The sequence shown here is derived from an EMBL/GenBank/DDBJ whole genome shotgun (WGS) entry which is preliminary data.</text>
</comment>
<dbReference type="InterPro" id="IPR054765">
    <property type="entry name" value="SLBB_dom"/>
</dbReference>
<comment type="subcellular location">
    <subcellularLocation>
        <location evidence="1">Cell outer membrane</location>
        <topology evidence="1">Multi-pass membrane protein</topology>
    </subcellularLocation>
</comment>
<name>A0A0M3ANN4_9SPHN</name>
<feature type="domain" description="Polysaccharide export protein N-terminal" evidence="16">
    <location>
        <begin position="54"/>
        <end position="128"/>
    </location>
</feature>
<keyword evidence="19" id="KW-1185">Reference proteome</keyword>
<dbReference type="RefSeq" id="WP_046765048.1">
    <property type="nucleotide sequence ID" value="NZ_LBIC01000009.1"/>
</dbReference>
<organism evidence="18 19">
    <name type="scientific">Sphingobium chungbukense</name>
    <dbReference type="NCBI Taxonomy" id="56193"/>
    <lineage>
        <taxon>Bacteria</taxon>
        <taxon>Pseudomonadati</taxon>
        <taxon>Pseudomonadota</taxon>
        <taxon>Alphaproteobacteria</taxon>
        <taxon>Sphingomonadales</taxon>
        <taxon>Sphingomonadaceae</taxon>
        <taxon>Sphingobium</taxon>
    </lineage>
</organism>
<gene>
    <name evidence="18" type="ORF">YP76_18295</name>
</gene>
<dbReference type="STRING" id="56193.YP76_18295"/>
<evidence type="ECO:0000256" key="4">
    <source>
        <dbReference type="ARBA" id="ARBA00022452"/>
    </source>
</evidence>
<evidence type="ECO:0000256" key="5">
    <source>
        <dbReference type="ARBA" id="ARBA00022597"/>
    </source>
</evidence>
<dbReference type="InterPro" id="IPR003715">
    <property type="entry name" value="Poly_export_N"/>
</dbReference>
<dbReference type="GO" id="GO:0009279">
    <property type="term" value="C:cell outer membrane"/>
    <property type="evidence" value="ECO:0007669"/>
    <property type="project" value="UniProtKB-SubCell"/>
</dbReference>
<comment type="similarity">
    <text evidence="2">Belongs to the BexD/CtrA/VexA family.</text>
</comment>
<feature type="chain" id="PRO_5005650405" evidence="15">
    <location>
        <begin position="24"/>
        <end position="245"/>
    </location>
</feature>
<dbReference type="PROSITE" id="PS51257">
    <property type="entry name" value="PROKAR_LIPOPROTEIN"/>
    <property type="match status" value="1"/>
</dbReference>
<dbReference type="EMBL" id="LBIC01000009">
    <property type="protein sequence ID" value="KKW90546.1"/>
    <property type="molecule type" value="Genomic_DNA"/>
</dbReference>
<protein>
    <submittedName>
        <fullName evidence="18">Polysaccharide export protein</fullName>
    </submittedName>
</protein>
<evidence type="ECO:0000256" key="10">
    <source>
        <dbReference type="ARBA" id="ARBA00023114"/>
    </source>
</evidence>
<keyword evidence="4" id="KW-1134">Transmembrane beta strand</keyword>
<keyword evidence="14" id="KW-0449">Lipoprotein</keyword>
<proteinExistence type="inferred from homology"/>
<keyword evidence="5" id="KW-0762">Sugar transport</keyword>
<evidence type="ECO:0000313" key="19">
    <source>
        <dbReference type="Proteomes" id="UP000033874"/>
    </source>
</evidence>
<evidence type="ECO:0000256" key="11">
    <source>
        <dbReference type="ARBA" id="ARBA00023136"/>
    </source>
</evidence>
<evidence type="ECO:0000256" key="2">
    <source>
        <dbReference type="ARBA" id="ARBA00009450"/>
    </source>
</evidence>
<dbReference type="InterPro" id="IPR049712">
    <property type="entry name" value="Poly_export"/>
</dbReference>
<keyword evidence="9" id="KW-0406">Ion transport</keyword>
<dbReference type="GO" id="GO:0015288">
    <property type="term" value="F:porin activity"/>
    <property type="evidence" value="ECO:0007669"/>
    <property type="project" value="UniProtKB-KW"/>
</dbReference>
<keyword evidence="11" id="KW-0472">Membrane</keyword>
<evidence type="ECO:0000259" key="17">
    <source>
        <dbReference type="Pfam" id="PF22461"/>
    </source>
</evidence>
<evidence type="ECO:0000256" key="15">
    <source>
        <dbReference type="SAM" id="SignalP"/>
    </source>
</evidence>
<evidence type="ECO:0000256" key="6">
    <source>
        <dbReference type="ARBA" id="ARBA00022692"/>
    </source>
</evidence>
<keyword evidence="6" id="KW-0812">Transmembrane</keyword>
<dbReference type="AlphaFoldDB" id="A0A0M3ANN4"/>
<evidence type="ECO:0000256" key="3">
    <source>
        <dbReference type="ARBA" id="ARBA00022448"/>
    </source>
</evidence>
<reference evidence="18 19" key="1">
    <citation type="submission" date="2015-04" db="EMBL/GenBank/DDBJ databases">
        <title>Genome sequence of aromatic hydrocarbons-degrading Sphingobium chungbukense DJ77.</title>
        <authorList>
            <person name="Kim Y.-C."/>
            <person name="Chae J.-C."/>
        </authorList>
    </citation>
    <scope>NUCLEOTIDE SEQUENCE [LARGE SCALE GENOMIC DNA]</scope>
    <source>
        <strain evidence="18 19">DJ77</strain>
    </source>
</reference>
<dbReference type="Pfam" id="PF22461">
    <property type="entry name" value="SLBB_2"/>
    <property type="match status" value="1"/>
</dbReference>
<dbReference type="Gene3D" id="3.30.1950.10">
    <property type="entry name" value="wza like domain"/>
    <property type="match status" value="1"/>
</dbReference>
<dbReference type="Pfam" id="PF02563">
    <property type="entry name" value="Poly_export"/>
    <property type="match status" value="1"/>
</dbReference>
<dbReference type="PANTHER" id="PTHR33619:SF3">
    <property type="entry name" value="POLYSACCHARIDE EXPORT PROTEIN GFCE-RELATED"/>
    <property type="match status" value="1"/>
</dbReference>